<feature type="domain" description="DUF6593" evidence="1">
    <location>
        <begin position="5"/>
        <end position="98"/>
    </location>
</feature>
<keyword evidence="3" id="KW-1185">Reference proteome</keyword>
<dbReference type="Proteomes" id="UP001437256">
    <property type="component" value="Unassembled WGS sequence"/>
</dbReference>
<name>A0ABR2ZYR5_9AGAR</name>
<protein>
    <recommendedName>
        <fullName evidence="1">DUF6593 domain-containing protein</fullName>
    </recommendedName>
</protein>
<evidence type="ECO:0000259" key="1">
    <source>
        <dbReference type="Pfam" id="PF20236"/>
    </source>
</evidence>
<proteinExistence type="predicted"/>
<evidence type="ECO:0000313" key="3">
    <source>
        <dbReference type="Proteomes" id="UP001437256"/>
    </source>
</evidence>
<dbReference type="Pfam" id="PF20236">
    <property type="entry name" value="DUF6593"/>
    <property type="match status" value="1"/>
</dbReference>
<dbReference type="InterPro" id="IPR046528">
    <property type="entry name" value="DUF6593"/>
</dbReference>
<evidence type="ECO:0000313" key="2">
    <source>
        <dbReference type="EMBL" id="KAL0065934.1"/>
    </source>
</evidence>
<gene>
    <name evidence="2" type="ORF">AAF712_007061</name>
</gene>
<dbReference type="EMBL" id="JBBXMP010000041">
    <property type="protein sequence ID" value="KAL0065934.1"/>
    <property type="molecule type" value="Genomic_DNA"/>
</dbReference>
<reference evidence="2 3" key="1">
    <citation type="submission" date="2024-05" db="EMBL/GenBank/DDBJ databases">
        <title>A draft genome resource for the thread blight pathogen Marasmius tenuissimus strain MS-2.</title>
        <authorList>
            <person name="Yulfo-Soto G.E."/>
            <person name="Baruah I.K."/>
            <person name="Amoako-Attah I."/>
            <person name="Bukari Y."/>
            <person name="Meinhardt L.W."/>
            <person name="Bailey B.A."/>
            <person name="Cohen S.P."/>
        </authorList>
    </citation>
    <scope>NUCLEOTIDE SEQUENCE [LARGE SCALE GENOMIC DNA]</scope>
    <source>
        <strain evidence="2 3">MS-2</strain>
    </source>
</reference>
<comment type="caution">
    <text evidence="2">The sequence shown here is derived from an EMBL/GenBank/DDBJ whole genome shotgun (WGS) entry which is preliminary data.</text>
</comment>
<accession>A0ABR2ZYR5</accession>
<organism evidence="2 3">
    <name type="scientific">Marasmius tenuissimus</name>
    <dbReference type="NCBI Taxonomy" id="585030"/>
    <lineage>
        <taxon>Eukaryota</taxon>
        <taxon>Fungi</taxon>
        <taxon>Dikarya</taxon>
        <taxon>Basidiomycota</taxon>
        <taxon>Agaricomycotina</taxon>
        <taxon>Agaricomycetes</taxon>
        <taxon>Agaricomycetidae</taxon>
        <taxon>Agaricales</taxon>
        <taxon>Marasmiineae</taxon>
        <taxon>Marasmiaceae</taxon>
        <taxon>Marasmius</taxon>
    </lineage>
</organism>
<sequence>MLGGEAVDANKFFRKEIWKRMNRIFTGGDGQEYRWIIRWLAPELVINDEVRTPVAKYHRSGKSGGKKQQGVLEIFPEGEHIIDLIVITFIYVETLRREG</sequence>